<dbReference type="InterPro" id="IPR038424">
    <property type="entry name" value="H_kinase_PdtaS_GAF_sf"/>
</dbReference>
<protein>
    <recommendedName>
        <fullName evidence="1">Histidine kinase PdtaS GAF domain-containing protein</fullName>
    </recommendedName>
</protein>
<keyword evidence="3" id="KW-1185">Reference proteome</keyword>
<dbReference type="Proteomes" id="UP000053557">
    <property type="component" value="Unassembled WGS sequence"/>
</dbReference>
<gene>
    <name evidence="2" type="ORF">ATW55_04675</name>
</gene>
<dbReference type="Pfam" id="PF12282">
    <property type="entry name" value="GAF_PdtaS"/>
    <property type="match status" value="1"/>
</dbReference>
<evidence type="ECO:0000313" key="2">
    <source>
        <dbReference type="EMBL" id="KUO97337.1"/>
    </source>
</evidence>
<feature type="domain" description="Histidine kinase PdtaS GAF" evidence="1">
    <location>
        <begin position="14"/>
        <end position="94"/>
    </location>
</feature>
<comment type="caution">
    <text evidence="2">The sequence shown here is derived from an EMBL/GenBank/DDBJ whole genome shotgun (WGS) entry which is preliminary data.</text>
</comment>
<dbReference type="OrthoDB" id="9767435at2"/>
<evidence type="ECO:0000259" key="1">
    <source>
        <dbReference type="Pfam" id="PF12282"/>
    </source>
</evidence>
<evidence type="ECO:0000313" key="3">
    <source>
        <dbReference type="Proteomes" id="UP000053557"/>
    </source>
</evidence>
<dbReference type="Gene3D" id="3.30.450.280">
    <property type="entry name" value="GAF domain"/>
    <property type="match status" value="1"/>
</dbReference>
<dbReference type="RefSeq" id="WP_067711143.1">
    <property type="nucleotide sequence ID" value="NZ_LPVJ01000002.1"/>
</dbReference>
<name>A0A101XTM3_9BACL</name>
<sequence length="103" mass="11354">MESADTCPTTSLITSVCRTKSDLNESEIEEIIRVAGHLQMMADLNGSDVFIDCLWRGREDQAVVVAQAKPSTGKSLYSEFIVGQRILRDNEPGAFMLSRLASM</sequence>
<organism evidence="2 3">
    <name type="scientific">Ferroacidibacillus organovorans</name>
    <dbReference type="NCBI Taxonomy" id="1765683"/>
    <lineage>
        <taxon>Bacteria</taxon>
        <taxon>Bacillati</taxon>
        <taxon>Bacillota</taxon>
        <taxon>Bacilli</taxon>
        <taxon>Bacillales</taxon>
        <taxon>Alicyclobacillaceae</taxon>
        <taxon>Ferroacidibacillus</taxon>
    </lineage>
</organism>
<proteinExistence type="predicted"/>
<dbReference type="EMBL" id="LPVJ01000002">
    <property type="protein sequence ID" value="KUO97337.1"/>
    <property type="molecule type" value="Genomic_DNA"/>
</dbReference>
<dbReference type="AlphaFoldDB" id="A0A101XTM3"/>
<reference evidence="2 3" key="1">
    <citation type="submission" date="2015-12" db="EMBL/GenBank/DDBJ databases">
        <title>Draft genome sequence of Acidibacillus ferrooxidans ITV001, isolated from a chalcopyrite acid mine drainage site in Brazil.</title>
        <authorList>
            <person name="Dall'Agnol H."/>
            <person name="Nancucheo I."/>
            <person name="Johnson B."/>
            <person name="Oliveira R."/>
            <person name="Leite L."/>
            <person name="Pylro V."/>
            <person name="Nunes G.L."/>
            <person name="Tzotzos G."/>
            <person name="Fernandes G.R."/>
            <person name="Dutra J."/>
            <person name="Orellana S.C."/>
            <person name="Oliveira G."/>
        </authorList>
    </citation>
    <scope>NUCLEOTIDE SEQUENCE [LARGE SCALE GENOMIC DNA]</scope>
    <source>
        <strain evidence="3">ITV01</strain>
    </source>
</reference>
<dbReference type="InterPro" id="IPR022066">
    <property type="entry name" value="PdtaS_GAF"/>
</dbReference>
<accession>A0A101XTM3</accession>